<protein>
    <recommendedName>
        <fullName evidence="4 8">Mannose-6-phosphate isomerase</fullName>
        <ecNumber evidence="4 8">5.3.1.8</ecNumber>
    </recommendedName>
</protein>
<dbReference type="CDD" id="cd07011">
    <property type="entry name" value="cupin_PMI_type_I_N"/>
    <property type="match status" value="1"/>
</dbReference>
<evidence type="ECO:0000259" key="11">
    <source>
        <dbReference type="Pfam" id="PF01238"/>
    </source>
</evidence>
<dbReference type="Pfam" id="PF20512">
    <property type="entry name" value="PMI_typeI_hel"/>
    <property type="match status" value="1"/>
</dbReference>
<dbReference type="InterPro" id="IPR046456">
    <property type="entry name" value="PMI_typeI_C"/>
</dbReference>
<accession>A0A5S6R531</accession>
<dbReference type="STRING" id="70415.A0A5S6R531"/>
<dbReference type="InterPro" id="IPR016305">
    <property type="entry name" value="Mannose-6-P_Isomerase"/>
</dbReference>
<dbReference type="GO" id="GO:0008270">
    <property type="term" value="F:zinc ion binding"/>
    <property type="evidence" value="ECO:0007669"/>
    <property type="project" value="InterPro"/>
</dbReference>
<dbReference type="UniPathway" id="UPA00126">
    <property type="reaction ID" value="UER00423"/>
</dbReference>
<evidence type="ECO:0000256" key="10">
    <source>
        <dbReference type="RuleBase" id="RU004248"/>
    </source>
</evidence>
<dbReference type="InterPro" id="IPR018050">
    <property type="entry name" value="Pmannose_isomerase-type1_CS"/>
</dbReference>
<feature type="domain" description="Phosphomannose isomerase type I catalytic" evidence="12">
    <location>
        <begin position="147"/>
        <end position="297"/>
    </location>
</feature>
<proteinExistence type="inferred from homology"/>
<keyword evidence="6 8" id="KW-0862">Zinc</keyword>
<dbReference type="PRINTS" id="PR00714">
    <property type="entry name" value="MAN6PISMRASE"/>
</dbReference>
<dbReference type="PROSITE" id="PS00965">
    <property type="entry name" value="PMI_I_1"/>
    <property type="match status" value="1"/>
</dbReference>
<dbReference type="SUPFAM" id="SSF51182">
    <property type="entry name" value="RmlC-like cupins"/>
    <property type="match status" value="1"/>
</dbReference>
<feature type="domain" description="Phosphomannose isomerase type I C-terminal" evidence="11">
    <location>
        <begin position="477"/>
        <end position="520"/>
    </location>
</feature>
<keyword evidence="5" id="KW-0479">Metal-binding</keyword>
<dbReference type="Gene3D" id="1.10.441.10">
    <property type="entry name" value="Phosphomannose Isomerase, domain 2"/>
    <property type="match status" value="1"/>
</dbReference>
<keyword evidence="7 8" id="KW-0413">Isomerase</keyword>
<evidence type="ECO:0000256" key="2">
    <source>
        <dbReference type="ARBA" id="ARBA00004666"/>
    </source>
</evidence>
<dbReference type="PANTHER" id="PTHR10309">
    <property type="entry name" value="MANNOSE-6-PHOSPHATE ISOMERASE"/>
    <property type="match status" value="1"/>
</dbReference>
<dbReference type="InterPro" id="IPR011051">
    <property type="entry name" value="RmlC_Cupin_sf"/>
</dbReference>
<dbReference type="GO" id="GO:0009298">
    <property type="term" value="P:GDP-mannose biosynthetic process"/>
    <property type="evidence" value="ECO:0007669"/>
    <property type="project" value="UniProtKB-UniPathway"/>
</dbReference>
<feature type="domain" description="Phosphomannose isomerase type I helical insertion" evidence="13">
    <location>
        <begin position="313"/>
        <end position="397"/>
    </location>
</feature>
<evidence type="ECO:0000256" key="4">
    <source>
        <dbReference type="ARBA" id="ARBA00011956"/>
    </source>
</evidence>
<evidence type="ECO:0000256" key="1">
    <source>
        <dbReference type="ARBA" id="ARBA00000757"/>
    </source>
</evidence>
<sequence>MAVECKNGILKVGQIPDEQFSWLENDDRHESISSNGNVKDMCGPFFVCACNSTSTLRHVSMCLCYTQNSNVNFPTYAPFLHECKASEHKRMCVHLIISYLQEVLPILYLRAKGLKDYCKLCIRQQLLQSLKRKNPCVKICLAHRKAMIKLKAAYQTYEWGKLGSESKVAQMVHAGDRSISIDPESPYAELWMGTHPKGSTVIASSGQLLSAWLAEHAQYAGENLKGAIDAKKGQLDLPFLFKVLSVNKALSIQVHPNKDEAVLLHQMDPKNYPDPNHKPEMAIALTPFELLCSFRPLEQIVRNLDAAPELVALVGSENVAQLRQAAGANVPQNKKDALKTCFSSLMSQSQQRVADEMDKLLKRASDKSGLIGFVKVELLHRLNQHYPGDVGCWAPFFINHFWLQPGEAVFLGPNEPHAYLSGDCIECMACSDNTVRAGLTPKFKDVQNLCRMLTYSTVSPEEIKLTARHDKTKYITIYDAPVKEFCVHRIQVPRKEEYIVNALNTCSIILVVEGRANVTVPDVHELTAGFIGLLPANVSLKLSVQTEPFVLFQSFAKD</sequence>
<comment type="catalytic activity">
    <reaction evidence="1 8">
        <text>D-mannose 6-phosphate = D-fructose 6-phosphate</text>
        <dbReference type="Rhea" id="RHEA:12356"/>
        <dbReference type="ChEBI" id="CHEBI:58735"/>
        <dbReference type="ChEBI" id="CHEBI:61527"/>
        <dbReference type="EC" id="5.3.1.8"/>
    </reaction>
</comment>
<dbReference type="Gene3D" id="2.60.120.10">
    <property type="entry name" value="Jelly Rolls"/>
    <property type="match status" value="2"/>
</dbReference>
<dbReference type="AlphaFoldDB" id="A0A5S6R531"/>
<dbReference type="InterPro" id="IPR046457">
    <property type="entry name" value="PMI_typeI_cat"/>
</dbReference>
<comment type="cofactor">
    <cofactor evidence="8">
        <name>Zn(2+)</name>
        <dbReference type="ChEBI" id="CHEBI:29105"/>
    </cofactor>
    <text evidence="8">Binds 1 zinc ion per subunit.</text>
</comment>
<dbReference type="InterPro" id="IPR001250">
    <property type="entry name" value="Man6P_Isoase-1"/>
</dbReference>
<evidence type="ECO:0000256" key="7">
    <source>
        <dbReference type="ARBA" id="ARBA00023235"/>
    </source>
</evidence>
<evidence type="ECO:0000259" key="13">
    <source>
        <dbReference type="Pfam" id="PF20512"/>
    </source>
</evidence>
<evidence type="ECO:0000256" key="8">
    <source>
        <dbReference type="RuleBase" id="RU000611"/>
    </source>
</evidence>
<evidence type="ECO:0000313" key="15">
    <source>
        <dbReference type="WBParaSite" id="TMUE_3000014620.1"/>
    </source>
</evidence>
<dbReference type="GO" id="GO:0005975">
    <property type="term" value="P:carbohydrate metabolic process"/>
    <property type="evidence" value="ECO:0007669"/>
    <property type="project" value="InterPro"/>
</dbReference>
<dbReference type="EC" id="5.3.1.8" evidence="4 8"/>
<dbReference type="InterPro" id="IPR046458">
    <property type="entry name" value="PMI_typeI_hel"/>
</dbReference>
<evidence type="ECO:0000256" key="3">
    <source>
        <dbReference type="ARBA" id="ARBA00010772"/>
    </source>
</evidence>
<dbReference type="Proteomes" id="UP000046395">
    <property type="component" value="Unassembled WGS sequence"/>
</dbReference>
<dbReference type="Pfam" id="PF20511">
    <property type="entry name" value="PMI_typeI_cat"/>
    <property type="match status" value="1"/>
</dbReference>
<comment type="pathway">
    <text evidence="2 10">Nucleotide-sugar biosynthesis; GDP-alpha-D-mannose biosynthesis; alpha-D-mannose 1-phosphate from D-fructose 6-phosphate: step 1/2.</text>
</comment>
<dbReference type="GO" id="GO:0004476">
    <property type="term" value="F:mannose-6-phosphate isomerase activity"/>
    <property type="evidence" value="ECO:0007669"/>
    <property type="project" value="UniProtKB-EC"/>
</dbReference>
<dbReference type="InterPro" id="IPR014710">
    <property type="entry name" value="RmlC-like_jellyroll"/>
</dbReference>
<evidence type="ECO:0000313" key="14">
    <source>
        <dbReference type="Proteomes" id="UP000046395"/>
    </source>
</evidence>
<comment type="similarity">
    <text evidence="3 9">Belongs to the mannose-6-phosphate isomerase type 1 family.</text>
</comment>
<dbReference type="Pfam" id="PF01238">
    <property type="entry name" value="PMI_typeI_C"/>
    <property type="match status" value="1"/>
</dbReference>
<evidence type="ECO:0000256" key="5">
    <source>
        <dbReference type="ARBA" id="ARBA00022723"/>
    </source>
</evidence>
<dbReference type="PANTHER" id="PTHR10309:SF0">
    <property type="entry name" value="MANNOSE-6-PHOSPHATE ISOMERASE"/>
    <property type="match status" value="1"/>
</dbReference>
<dbReference type="NCBIfam" id="TIGR00218">
    <property type="entry name" value="manA"/>
    <property type="match status" value="1"/>
</dbReference>
<evidence type="ECO:0000256" key="6">
    <source>
        <dbReference type="ARBA" id="ARBA00022833"/>
    </source>
</evidence>
<evidence type="ECO:0000256" key="9">
    <source>
        <dbReference type="RuleBase" id="RU004189"/>
    </source>
</evidence>
<dbReference type="WBParaSite" id="TMUE_3000014620.1">
    <property type="protein sequence ID" value="TMUE_3000014620.1"/>
    <property type="gene ID" value="WBGene00292421"/>
</dbReference>
<dbReference type="PROSITE" id="PS00966">
    <property type="entry name" value="PMI_I_2"/>
    <property type="match status" value="1"/>
</dbReference>
<name>A0A5S6R531_TRIMR</name>
<evidence type="ECO:0000259" key="12">
    <source>
        <dbReference type="Pfam" id="PF20511"/>
    </source>
</evidence>
<dbReference type="GO" id="GO:0005829">
    <property type="term" value="C:cytosol"/>
    <property type="evidence" value="ECO:0007669"/>
    <property type="project" value="TreeGrafter"/>
</dbReference>
<organism evidence="14 15">
    <name type="scientific">Trichuris muris</name>
    <name type="common">Mouse whipworm</name>
    <dbReference type="NCBI Taxonomy" id="70415"/>
    <lineage>
        <taxon>Eukaryota</taxon>
        <taxon>Metazoa</taxon>
        <taxon>Ecdysozoa</taxon>
        <taxon>Nematoda</taxon>
        <taxon>Enoplea</taxon>
        <taxon>Dorylaimia</taxon>
        <taxon>Trichinellida</taxon>
        <taxon>Trichuridae</taxon>
        <taxon>Trichuris</taxon>
    </lineage>
</organism>
<keyword evidence="14" id="KW-1185">Reference proteome</keyword>
<reference evidence="15" key="1">
    <citation type="submission" date="2019-12" db="UniProtKB">
        <authorList>
            <consortium name="WormBaseParasite"/>
        </authorList>
    </citation>
    <scope>IDENTIFICATION</scope>
</reference>